<gene>
    <name evidence="1" type="ORF">J2Z80_000468</name>
</gene>
<protein>
    <recommendedName>
        <fullName evidence="3">Glycoside hydrolase family 65</fullName>
    </recommendedName>
</protein>
<dbReference type="InterPro" id="IPR012341">
    <property type="entry name" value="6hp_glycosidase-like_sf"/>
</dbReference>
<dbReference type="Gene3D" id="1.50.10.10">
    <property type="match status" value="1"/>
</dbReference>
<proteinExistence type="predicted"/>
<sequence length="687" mass="79268">MSIDRYQLVKRHNVIIGKADTENPLSVGNGEIAFTADITGMQTFIEEYKTIPLCTMAQWGFHTTPAKNDKGFYSIKDLKLKYYNIFGRKVGYATSEKNQEEIFNWLRVNPHRIHLGNIGLNITLSNGVKAKINDIKEINQSLDLWNGILVSKFKVEDIPVNVETFCHPYEDIISFSVESELIKKNQIFVEIKFPYGSPDISGADWNKDELHNTDIVDCSENSIELLRTIDNDFYFVKIEFSKDVYVEKKGKNYFVLNQKGCTNNLIFSCLFSRIKPPKYIHLFEESKRLCKEYWNRFWISGGAVDFSKCTDNKAFELERRVILSQYLTAIQCSGSMPPQETGLTCNSWYGKFHLEMHWWHAVHFVLWGRTYLLSRSMWWYKKILSVAQSNARSQGYDGARWPKMVGPDGIDSPSAIGPLLVWQQPHPIFYSELIYRENPCQEVLDMFKDIVFSTADFIASYVIYDENNDRYVLGPPLIPVQENHDPNIVLNPPFELEYFLFALEIANKWRRRLGLDTNIKWKEISSKLASLPLKDGVYLSHEKCIDTYEKFNFDHPSMLGALGMLPGHKVDKRIMKNTLFKVLDKWQFEEMWGWDFPMIAMNAARLGEPEIAVKAILMDSPKNTYMLNGHNNQIPNKDLPVYLPGNGGLLTAIALMAAGWDGCDINEPGFPKNGKWNIEWEGLKPMM</sequence>
<evidence type="ECO:0000313" key="1">
    <source>
        <dbReference type="EMBL" id="MBP2070968.1"/>
    </source>
</evidence>
<dbReference type="InterPro" id="IPR008928">
    <property type="entry name" value="6-hairpin_glycosidase_sf"/>
</dbReference>
<dbReference type="Proteomes" id="UP001166402">
    <property type="component" value="Unassembled WGS sequence"/>
</dbReference>
<organism evidence="1 2">
    <name type="scientific">Thermoanaerobacterium butyriciformans</name>
    <dbReference type="NCBI Taxonomy" id="1702242"/>
    <lineage>
        <taxon>Bacteria</taxon>
        <taxon>Bacillati</taxon>
        <taxon>Bacillota</taxon>
        <taxon>Clostridia</taxon>
        <taxon>Thermoanaerobacterales</taxon>
        <taxon>Thermoanaerobacteraceae</taxon>
        <taxon>Thermoanaerobacterium</taxon>
    </lineage>
</organism>
<name>A0ABS4NBD6_9THEO</name>
<dbReference type="SUPFAM" id="SSF48208">
    <property type="entry name" value="Six-hairpin glycosidases"/>
    <property type="match status" value="1"/>
</dbReference>
<dbReference type="RefSeq" id="WP_209452931.1">
    <property type="nucleotide sequence ID" value="NZ_JAGGLT010000003.1"/>
</dbReference>
<keyword evidence="2" id="KW-1185">Reference proteome</keyword>
<evidence type="ECO:0000313" key="2">
    <source>
        <dbReference type="Proteomes" id="UP001166402"/>
    </source>
</evidence>
<accession>A0ABS4NBD6</accession>
<reference evidence="1" key="1">
    <citation type="submission" date="2021-03" db="EMBL/GenBank/DDBJ databases">
        <title>Genomic Encyclopedia of Type Strains, Phase IV (KMG-IV): sequencing the most valuable type-strain genomes for metagenomic binning, comparative biology and taxonomic classification.</title>
        <authorList>
            <person name="Goeker M."/>
        </authorList>
    </citation>
    <scope>NUCLEOTIDE SEQUENCE</scope>
    <source>
        <strain evidence="1">DSM 101588</strain>
    </source>
</reference>
<comment type="caution">
    <text evidence="1">The sequence shown here is derived from an EMBL/GenBank/DDBJ whole genome shotgun (WGS) entry which is preliminary data.</text>
</comment>
<evidence type="ECO:0008006" key="3">
    <source>
        <dbReference type="Google" id="ProtNLM"/>
    </source>
</evidence>
<dbReference type="EMBL" id="JAGGLT010000003">
    <property type="protein sequence ID" value="MBP2070968.1"/>
    <property type="molecule type" value="Genomic_DNA"/>
</dbReference>